<protein>
    <recommendedName>
        <fullName evidence="1">Tail spike domain-containing protein</fullName>
    </recommendedName>
</protein>
<dbReference type="AlphaFoldDB" id="A0A4Z1BU79"/>
<dbReference type="Proteomes" id="UP000297459">
    <property type="component" value="Unassembled WGS sequence"/>
</dbReference>
<accession>A0A4Z1BU79</accession>
<keyword evidence="3" id="KW-1185">Reference proteome</keyword>
<dbReference type="RefSeq" id="WP_126565313.1">
    <property type="nucleotide sequence ID" value="NZ_BMCY01000001.1"/>
</dbReference>
<dbReference type="Pfam" id="PF06605">
    <property type="entry name" value="Prophage_tail"/>
    <property type="match status" value="1"/>
</dbReference>
<gene>
    <name evidence="2" type="ORF">E2558_02015</name>
</gene>
<proteinExistence type="predicted"/>
<feature type="domain" description="Tail spike" evidence="1">
    <location>
        <begin position="91"/>
        <end position="342"/>
    </location>
</feature>
<dbReference type="Gene3D" id="3.55.50.40">
    <property type="match status" value="1"/>
</dbReference>
<dbReference type="InterPro" id="IPR010572">
    <property type="entry name" value="Tail_dom"/>
</dbReference>
<name>A0A4Z1BU79_9STAP</name>
<reference evidence="2 3" key="1">
    <citation type="submission" date="2019-04" db="EMBL/GenBank/DDBJ databases">
        <title>Genomic characterization of Staphylococcus petrasii strains.</title>
        <authorList>
            <person name="Vrbovska V."/>
            <person name="Kovarovic V."/>
            <person name="Maslanova I."/>
            <person name="Indrakova A."/>
            <person name="Petras P."/>
            <person name="Sedo O."/>
            <person name="Svec P."/>
            <person name="Fisarova L."/>
            <person name="Sedlacek I."/>
            <person name="Doskar J."/>
            <person name="Pantucek R."/>
        </authorList>
    </citation>
    <scope>NUCLEOTIDE SEQUENCE [LARGE SCALE GENOMIC DNA]</scope>
    <source>
        <strain evidence="2 3">CCM 8529</strain>
    </source>
</reference>
<evidence type="ECO:0000313" key="3">
    <source>
        <dbReference type="Proteomes" id="UP000297459"/>
    </source>
</evidence>
<comment type="caution">
    <text evidence="2">The sequence shown here is derived from an EMBL/GenBank/DDBJ whole genome shotgun (WGS) entry which is preliminary data.</text>
</comment>
<sequence length="650" mass="72766">MLFIRDLKGDEYLVEGNVKHEREINGDERIDVELEYTDVNAHFMKKNDDLKMWMLIFEEKEYRIITSTMSGKGDKYVINVTAILYMLDWLNSNRREEKLGGRYNITSALKLVFDGSPFSFYVMDVPGTEQFEGLGEGQTRLEMLKKFIERFEYEISIQGKTMYFQKQIGVDTNFQYQHKVNATEISVETDASELYTYIEGYGDYEDESGEEGADDDSVDITKTAKLRPGKMENNPYIHPIEKIIGHRRTAPAIRDGRVKKTDTLLKKMKAVIDNSLNISFTANLNDLAYQGYKYRHAKLGDRVFLVDERIGLDIELRVIKIETNYNQNYQLTDIQITFGNKNMADIYGSSFNSAISTINDVIKGKKQLPDTAMSASSKAMAKRIQGVTSELTLNKSGIHAINKSDSKKIVTLSSVGVMLSSDGGKSKIQAITGDGINASAITHGELDAGRVKGGKLVSNNNEYQLDLNTSQQNLFGDASIRFNSKDNQIVRSNTFNSYSGGLSIDAVENAETMLAYFGTSSGNKVDRLNDFTGICVNSDTKEVSLISNNVSIGNSEETPMWQFEDNTLFGNNEASLGREANPFTSLLVKNIGSDTQPVEKINQLEFKTINNFPTILYGNKGIQFKGDEGIFIVDAEGNTINDTLSPKEEE</sequence>
<evidence type="ECO:0000259" key="1">
    <source>
        <dbReference type="Pfam" id="PF06605"/>
    </source>
</evidence>
<evidence type="ECO:0000313" key="2">
    <source>
        <dbReference type="EMBL" id="TGN28429.1"/>
    </source>
</evidence>
<organism evidence="2 3">
    <name type="scientific">Staphylococcus pragensis</name>
    <dbReference type="NCBI Taxonomy" id="1611836"/>
    <lineage>
        <taxon>Bacteria</taxon>
        <taxon>Bacillati</taxon>
        <taxon>Bacillota</taxon>
        <taxon>Bacilli</taxon>
        <taxon>Bacillales</taxon>
        <taxon>Staphylococcaceae</taxon>
        <taxon>Staphylococcus</taxon>
    </lineage>
</organism>
<dbReference type="EMBL" id="SRPJ01000001">
    <property type="protein sequence ID" value="TGN28429.1"/>
    <property type="molecule type" value="Genomic_DNA"/>
</dbReference>